<feature type="domain" description="Ribbon-helix-helix protein CopG" evidence="1">
    <location>
        <begin position="48"/>
        <end position="84"/>
    </location>
</feature>
<dbReference type="SUPFAM" id="SSF47598">
    <property type="entry name" value="Ribbon-helix-helix"/>
    <property type="match status" value="1"/>
</dbReference>
<name>A0A4Q9KKZ4_PROTD</name>
<dbReference type="Gene3D" id="1.10.1220.10">
    <property type="entry name" value="Met repressor-like"/>
    <property type="match status" value="1"/>
</dbReference>
<reference evidence="2 3" key="1">
    <citation type="submission" date="2019-01" db="EMBL/GenBank/DDBJ databases">
        <title>Lactibacter flavus gen. nov., sp. nov., a novel bacterium of the family Propionibacteriaceae isolated from raw milk and dairy products.</title>
        <authorList>
            <person name="Huptas C."/>
            <person name="Wenning M."/>
            <person name="Breitenwieser F."/>
            <person name="Doll E."/>
            <person name="Von Neubeck M."/>
            <person name="Busse H.-J."/>
            <person name="Scherer S."/>
        </authorList>
    </citation>
    <scope>NUCLEOTIDE SEQUENCE [LARGE SCALE GENOMIC DNA]</scope>
    <source>
        <strain evidence="2 3">DSM 22130</strain>
    </source>
</reference>
<dbReference type="InterPro" id="IPR013321">
    <property type="entry name" value="Arc_rbn_hlx_hlx"/>
</dbReference>
<accession>A0A4Q9KKZ4</accession>
<dbReference type="AlphaFoldDB" id="A0A4Q9KKZ4"/>
<dbReference type="InterPro" id="IPR010985">
    <property type="entry name" value="Ribbon_hlx_hlx"/>
</dbReference>
<dbReference type="GO" id="GO:0006355">
    <property type="term" value="P:regulation of DNA-templated transcription"/>
    <property type="evidence" value="ECO:0007669"/>
    <property type="project" value="InterPro"/>
</dbReference>
<dbReference type="EMBL" id="SDMR01000007">
    <property type="protein sequence ID" value="TBT95128.1"/>
    <property type="molecule type" value="Genomic_DNA"/>
</dbReference>
<dbReference type="Pfam" id="PF01402">
    <property type="entry name" value="RHH_1"/>
    <property type="match status" value="1"/>
</dbReference>
<comment type="caution">
    <text evidence="2">The sequence shown here is derived from an EMBL/GenBank/DDBJ whole genome shotgun (WGS) entry which is preliminary data.</text>
</comment>
<organism evidence="2 3">
    <name type="scientific">Propioniciclava tarda</name>
    <dbReference type="NCBI Taxonomy" id="433330"/>
    <lineage>
        <taxon>Bacteria</taxon>
        <taxon>Bacillati</taxon>
        <taxon>Actinomycetota</taxon>
        <taxon>Actinomycetes</taxon>
        <taxon>Propionibacteriales</taxon>
        <taxon>Propionibacteriaceae</taxon>
        <taxon>Propioniciclava</taxon>
    </lineage>
</organism>
<dbReference type="Proteomes" id="UP000291933">
    <property type="component" value="Unassembled WGS sequence"/>
</dbReference>
<gene>
    <name evidence="2" type="ORF">ET996_07410</name>
</gene>
<keyword evidence="3" id="KW-1185">Reference proteome</keyword>
<dbReference type="OrthoDB" id="3710927at2"/>
<dbReference type="InterPro" id="IPR002145">
    <property type="entry name" value="CopG"/>
</dbReference>
<proteinExistence type="predicted"/>
<evidence type="ECO:0000313" key="3">
    <source>
        <dbReference type="Proteomes" id="UP000291933"/>
    </source>
</evidence>
<dbReference type="CDD" id="cd22231">
    <property type="entry name" value="RHH_NikR_HicB-like"/>
    <property type="match status" value="1"/>
</dbReference>
<evidence type="ECO:0000259" key="1">
    <source>
        <dbReference type="Pfam" id="PF01402"/>
    </source>
</evidence>
<evidence type="ECO:0000313" key="2">
    <source>
        <dbReference type="EMBL" id="TBT95128.1"/>
    </source>
</evidence>
<sequence>MSMETINGKPITDEQIQEWADEAEQGYNVAQLRKRGRKPKGDGPARVVPIRLDDSLLAALDDRADQERVSRSDVIRAAIRAYVA</sequence>
<protein>
    <submittedName>
        <fullName evidence="2">CopG family transcriptional regulator</fullName>
    </submittedName>
</protein>